<dbReference type="STRING" id="650164.K5VNB9"/>
<dbReference type="GeneID" id="18917309"/>
<evidence type="ECO:0000313" key="2">
    <source>
        <dbReference type="EMBL" id="EKM52943.1"/>
    </source>
</evidence>
<evidence type="ECO:0000313" key="3">
    <source>
        <dbReference type="Proteomes" id="UP000008370"/>
    </source>
</evidence>
<name>K5VNB9_PHACS</name>
<dbReference type="Proteomes" id="UP000008370">
    <property type="component" value="Unassembled WGS sequence"/>
</dbReference>
<keyword evidence="3" id="KW-1185">Reference proteome</keyword>
<dbReference type="AlphaFoldDB" id="K5VNB9"/>
<dbReference type="EMBL" id="JH930474">
    <property type="protein sequence ID" value="EKM52943.1"/>
    <property type="molecule type" value="Genomic_DNA"/>
</dbReference>
<gene>
    <name evidence="2" type="ORF">PHACADRAFT_259107</name>
</gene>
<dbReference type="HOGENOM" id="CLU_083050_0_0_1"/>
<protein>
    <submittedName>
        <fullName evidence="2">Uncharacterized protein</fullName>
    </submittedName>
</protein>
<accession>K5VNB9</accession>
<proteinExistence type="predicted"/>
<dbReference type="RefSeq" id="XP_007397660.1">
    <property type="nucleotide sequence ID" value="XM_007397598.1"/>
</dbReference>
<organism evidence="2 3">
    <name type="scientific">Phanerochaete carnosa (strain HHB-10118-sp)</name>
    <name type="common">White-rot fungus</name>
    <name type="synonym">Peniophora carnosa</name>
    <dbReference type="NCBI Taxonomy" id="650164"/>
    <lineage>
        <taxon>Eukaryota</taxon>
        <taxon>Fungi</taxon>
        <taxon>Dikarya</taxon>
        <taxon>Basidiomycota</taxon>
        <taxon>Agaricomycotina</taxon>
        <taxon>Agaricomycetes</taxon>
        <taxon>Polyporales</taxon>
        <taxon>Phanerochaetaceae</taxon>
        <taxon>Phanerochaete</taxon>
    </lineage>
</organism>
<sequence length="186" mass="20942">MERAMREAQEEFGEDDEGEGEDFDMSGQQNDEDEGSERDDENDAESEDEDDEPIQSEPMKKKDYLPEHLFASAFSQLSSEDEPKAKARSKKRAASPPTKRKRVKTSTKEIVVGSRVVRTLPSLANHPSTTTPKGFAPPRALKKFVDRSLNVRGRAKDAKLRGWERRPANIGVMKRNGPAAHFVRDD</sequence>
<feature type="compositionally biased region" description="Acidic residues" evidence="1">
    <location>
        <begin position="10"/>
        <end position="54"/>
    </location>
</feature>
<reference evidence="2 3" key="1">
    <citation type="journal article" date="2012" name="BMC Genomics">
        <title>Comparative genomics of the white-rot fungi, Phanerochaete carnosa and P. chrysosporium, to elucidate the genetic basis of the distinct wood types they colonize.</title>
        <authorList>
            <person name="Suzuki H."/>
            <person name="MacDonald J."/>
            <person name="Syed K."/>
            <person name="Salamov A."/>
            <person name="Hori C."/>
            <person name="Aerts A."/>
            <person name="Henrissat B."/>
            <person name="Wiebenga A."/>
            <person name="vanKuyk P.A."/>
            <person name="Barry K."/>
            <person name="Lindquist E."/>
            <person name="LaButti K."/>
            <person name="Lapidus A."/>
            <person name="Lucas S."/>
            <person name="Coutinho P."/>
            <person name="Gong Y."/>
            <person name="Samejima M."/>
            <person name="Mahadevan R."/>
            <person name="Abou-Zaid M."/>
            <person name="de Vries R.P."/>
            <person name="Igarashi K."/>
            <person name="Yadav J.S."/>
            <person name="Grigoriev I.V."/>
            <person name="Master E.R."/>
        </authorList>
    </citation>
    <scope>NUCLEOTIDE SEQUENCE [LARGE SCALE GENOMIC DNA]</scope>
    <source>
        <strain evidence="2 3">HHB-10118-sp</strain>
    </source>
</reference>
<dbReference type="InParanoid" id="K5VNB9"/>
<dbReference type="OrthoDB" id="3253399at2759"/>
<dbReference type="KEGG" id="pco:PHACADRAFT_259107"/>
<evidence type="ECO:0000256" key="1">
    <source>
        <dbReference type="SAM" id="MobiDB-lite"/>
    </source>
</evidence>
<feature type="region of interest" description="Disordered" evidence="1">
    <location>
        <begin position="1"/>
        <end position="110"/>
    </location>
</feature>
<feature type="compositionally biased region" description="Basic residues" evidence="1">
    <location>
        <begin position="86"/>
        <end position="105"/>
    </location>
</feature>